<gene>
    <name evidence="1" type="ORF">ISU07_12545</name>
</gene>
<dbReference type="Proteomes" id="UP000640489">
    <property type="component" value="Unassembled WGS sequence"/>
</dbReference>
<dbReference type="RefSeq" id="WP_194707153.1">
    <property type="nucleotide sequence ID" value="NZ_JADKPN010000007.1"/>
</dbReference>
<sequence>MSDIPATSTSDDRPWEPTFDGTEAEHLLGALDRLRWTFRYKADDLDAAGLAARFGPSTLTLGGLLKHLAAQEDYAYSVKTAGEAMPGEWAANGWDGDDDWEFSSAAEDDPAYLYALYDGAVARARAGFADAIQHAGLDQQVAQAAMVGRPVSLRRVLFDMVEEYGRHTGQADLVREAVDGRVGEDPPPGWRPVGARA</sequence>
<dbReference type="SUPFAM" id="SSF109854">
    <property type="entry name" value="DinB/YfiT-like putative metalloenzymes"/>
    <property type="match status" value="1"/>
</dbReference>
<dbReference type="AlphaFoldDB" id="A0A930VG31"/>
<dbReference type="InterPro" id="IPR034660">
    <property type="entry name" value="DinB/YfiT-like"/>
</dbReference>
<accession>A0A930VG31</accession>
<evidence type="ECO:0000313" key="1">
    <source>
        <dbReference type="EMBL" id="MBF4763957.1"/>
    </source>
</evidence>
<protein>
    <submittedName>
        <fullName evidence="1">DUF664 domain-containing protein</fullName>
    </submittedName>
</protein>
<dbReference type="EMBL" id="JADKPN010000007">
    <property type="protein sequence ID" value="MBF4763957.1"/>
    <property type="molecule type" value="Genomic_DNA"/>
</dbReference>
<dbReference type="Pfam" id="PF04978">
    <property type="entry name" value="MST"/>
    <property type="match status" value="1"/>
</dbReference>
<evidence type="ECO:0000313" key="2">
    <source>
        <dbReference type="Proteomes" id="UP000640489"/>
    </source>
</evidence>
<keyword evidence="2" id="KW-1185">Reference proteome</keyword>
<proteinExistence type="predicted"/>
<name>A0A930VG31_9ACTN</name>
<organism evidence="1 2">
    <name type="scientific">Nocardioides islandensis</name>
    <dbReference type="NCBI Taxonomy" id="433663"/>
    <lineage>
        <taxon>Bacteria</taxon>
        <taxon>Bacillati</taxon>
        <taxon>Actinomycetota</taxon>
        <taxon>Actinomycetes</taxon>
        <taxon>Propionibacteriales</taxon>
        <taxon>Nocardioidaceae</taxon>
        <taxon>Nocardioides</taxon>
    </lineage>
</organism>
<comment type="caution">
    <text evidence="1">The sequence shown here is derived from an EMBL/GenBank/DDBJ whole genome shotgun (WGS) entry which is preliminary data.</text>
</comment>
<dbReference type="Gene3D" id="1.20.120.450">
    <property type="entry name" value="dinb family like domain"/>
    <property type="match status" value="1"/>
</dbReference>
<reference evidence="1" key="1">
    <citation type="submission" date="2020-11" db="EMBL/GenBank/DDBJ databases">
        <title>Nocardioides sp. nov., isolated from Soil of Cynanchum wilfordii Hemsley rhizosphere.</title>
        <authorList>
            <person name="Lee J.-S."/>
            <person name="Suh M.K."/>
            <person name="Kim J.-S."/>
        </authorList>
    </citation>
    <scope>NUCLEOTIDE SEQUENCE</scope>
    <source>
        <strain evidence="1">KCTC 19275</strain>
    </source>
</reference>
<dbReference type="InterPro" id="IPR007061">
    <property type="entry name" value="MST-like"/>
</dbReference>